<accession>A0A540MJA1</accession>
<gene>
    <name evidence="2" type="ORF">C1H46_015503</name>
</gene>
<proteinExistence type="predicted"/>
<feature type="region of interest" description="Disordered" evidence="1">
    <location>
        <begin position="34"/>
        <end position="111"/>
    </location>
</feature>
<sequence length="111" mass="12465">MCTSDWLRGNEMSFYKEPTIDDLMFYKELEDLEKELPNMGMGGEENPTQSEMPPPPPPQVQRRPSLPPRPPISRASTPTQRRVQLSTRGMGPPSIPTSMGHSSTRGRGRRG</sequence>
<comment type="caution">
    <text evidence="2">The sequence shown here is derived from an EMBL/GenBank/DDBJ whole genome shotgun (WGS) entry which is preliminary data.</text>
</comment>
<evidence type="ECO:0000313" key="2">
    <source>
        <dbReference type="EMBL" id="TQD98860.1"/>
    </source>
</evidence>
<evidence type="ECO:0000313" key="3">
    <source>
        <dbReference type="Proteomes" id="UP000315295"/>
    </source>
</evidence>
<feature type="compositionally biased region" description="Pro residues" evidence="1">
    <location>
        <begin position="52"/>
        <end position="71"/>
    </location>
</feature>
<protein>
    <submittedName>
        <fullName evidence="2">Uncharacterized protein</fullName>
    </submittedName>
</protein>
<feature type="compositionally biased region" description="Polar residues" evidence="1">
    <location>
        <begin position="77"/>
        <end position="87"/>
    </location>
</feature>
<organism evidence="2 3">
    <name type="scientific">Malus baccata</name>
    <name type="common">Siberian crab apple</name>
    <name type="synonym">Pyrus baccata</name>
    <dbReference type="NCBI Taxonomy" id="106549"/>
    <lineage>
        <taxon>Eukaryota</taxon>
        <taxon>Viridiplantae</taxon>
        <taxon>Streptophyta</taxon>
        <taxon>Embryophyta</taxon>
        <taxon>Tracheophyta</taxon>
        <taxon>Spermatophyta</taxon>
        <taxon>Magnoliopsida</taxon>
        <taxon>eudicotyledons</taxon>
        <taxon>Gunneridae</taxon>
        <taxon>Pentapetalae</taxon>
        <taxon>rosids</taxon>
        <taxon>fabids</taxon>
        <taxon>Rosales</taxon>
        <taxon>Rosaceae</taxon>
        <taxon>Amygdaloideae</taxon>
        <taxon>Maleae</taxon>
        <taxon>Malus</taxon>
    </lineage>
</organism>
<name>A0A540MJA1_MALBA</name>
<evidence type="ECO:0000256" key="1">
    <source>
        <dbReference type="SAM" id="MobiDB-lite"/>
    </source>
</evidence>
<dbReference type="EMBL" id="VIEB01000246">
    <property type="protein sequence ID" value="TQD98860.1"/>
    <property type="molecule type" value="Genomic_DNA"/>
</dbReference>
<keyword evidence="3" id="KW-1185">Reference proteome</keyword>
<dbReference type="Proteomes" id="UP000315295">
    <property type="component" value="Unassembled WGS sequence"/>
</dbReference>
<dbReference type="AlphaFoldDB" id="A0A540MJA1"/>
<reference evidence="2 3" key="1">
    <citation type="journal article" date="2019" name="G3 (Bethesda)">
        <title>Sequencing of a Wild Apple (Malus baccata) Genome Unravels the Differences Between Cultivated and Wild Apple Species Regarding Disease Resistance and Cold Tolerance.</title>
        <authorList>
            <person name="Chen X."/>
        </authorList>
    </citation>
    <scope>NUCLEOTIDE SEQUENCE [LARGE SCALE GENOMIC DNA]</scope>
    <source>
        <strain evidence="3">cv. Shandingzi</strain>
        <tissue evidence="2">Leaves</tissue>
    </source>
</reference>